<proteinExistence type="predicted"/>
<dbReference type="Proteomes" id="UP000885759">
    <property type="component" value="Unassembled WGS sequence"/>
</dbReference>
<sequence length="28" mass="3435">MRIERPNLVREAAYERLKRRILEGVLRP</sequence>
<accession>A0A7C4V5X5</accession>
<dbReference type="AlphaFoldDB" id="A0A7C4V5X5"/>
<protein>
    <submittedName>
        <fullName evidence="1">GntR family transcriptional regulator</fullName>
    </submittedName>
</protein>
<organism evidence="1">
    <name type="scientific">Oceanithermus profundus</name>
    <dbReference type="NCBI Taxonomy" id="187137"/>
    <lineage>
        <taxon>Bacteria</taxon>
        <taxon>Thermotogati</taxon>
        <taxon>Deinococcota</taxon>
        <taxon>Deinococci</taxon>
        <taxon>Thermales</taxon>
        <taxon>Thermaceae</taxon>
        <taxon>Oceanithermus</taxon>
    </lineage>
</organism>
<comment type="caution">
    <text evidence="1">The sequence shown here is derived from an EMBL/GenBank/DDBJ whole genome shotgun (WGS) entry which is preliminary data.</text>
</comment>
<gene>
    <name evidence="1" type="ORF">ENK37_04550</name>
</gene>
<reference evidence="1" key="1">
    <citation type="journal article" date="2020" name="mSystems">
        <title>Genome- and Community-Level Interaction Insights into Carbon Utilization and Element Cycling Functions of Hydrothermarchaeota in Hydrothermal Sediment.</title>
        <authorList>
            <person name="Zhou Z."/>
            <person name="Liu Y."/>
            <person name="Xu W."/>
            <person name="Pan J."/>
            <person name="Luo Z.H."/>
            <person name="Li M."/>
        </authorList>
    </citation>
    <scope>NUCLEOTIDE SEQUENCE [LARGE SCALE GENOMIC DNA]</scope>
    <source>
        <strain evidence="1">HyVt-570</strain>
    </source>
</reference>
<dbReference type="EMBL" id="DRPZ01000125">
    <property type="protein sequence ID" value="HGY09311.1"/>
    <property type="molecule type" value="Genomic_DNA"/>
</dbReference>
<name>A0A7C4V5X5_9DEIN</name>
<evidence type="ECO:0000313" key="1">
    <source>
        <dbReference type="EMBL" id="HGY09311.1"/>
    </source>
</evidence>
<feature type="non-terminal residue" evidence="1">
    <location>
        <position position="28"/>
    </location>
</feature>